<feature type="active site" evidence="15">
    <location>
        <position position="223"/>
    </location>
</feature>
<evidence type="ECO:0000256" key="1">
    <source>
        <dbReference type="ARBA" id="ARBA00001249"/>
    </source>
</evidence>
<feature type="signal peptide" evidence="17">
    <location>
        <begin position="1"/>
        <end position="22"/>
    </location>
</feature>
<evidence type="ECO:0000313" key="18">
    <source>
        <dbReference type="EMBL" id="ORC85723.1"/>
    </source>
</evidence>
<keyword evidence="10 16" id="KW-0482">Metalloprotease</keyword>
<evidence type="ECO:0000256" key="13">
    <source>
        <dbReference type="ARBA" id="ARBA00023157"/>
    </source>
</evidence>
<dbReference type="GO" id="GO:0005737">
    <property type="term" value="C:cytoplasm"/>
    <property type="evidence" value="ECO:0007669"/>
    <property type="project" value="TreeGrafter"/>
</dbReference>
<dbReference type="InterPro" id="IPR001577">
    <property type="entry name" value="Peptidase_M8"/>
</dbReference>
<evidence type="ECO:0000256" key="17">
    <source>
        <dbReference type="RuleBase" id="RU366077"/>
    </source>
</evidence>
<keyword evidence="5 16" id="KW-0479">Metal-binding</keyword>
<dbReference type="GO" id="GO:0046872">
    <property type="term" value="F:metal ion binding"/>
    <property type="evidence" value="ECO:0007669"/>
    <property type="project" value="UniProtKB-KW"/>
</dbReference>
<evidence type="ECO:0000256" key="4">
    <source>
        <dbReference type="ARBA" id="ARBA00022670"/>
    </source>
</evidence>
<feature type="binding site" evidence="16">
    <location>
        <position position="291"/>
    </location>
    <ligand>
        <name>Zn(2+)</name>
        <dbReference type="ChEBI" id="CHEBI:29105"/>
        <note>catalytic</note>
    </ligand>
</feature>
<comment type="similarity">
    <text evidence="3 17">Belongs to the peptidase M8 family.</text>
</comment>
<evidence type="ECO:0000256" key="2">
    <source>
        <dbReference type="ARBA" id="ARBA00004370"/>
    </source>
</evidence>
<dbReference type="Gene3D" id="2.30.34.10">
    <property type="entry name" value="Leishmanolysin domain 4"/>
    <property type="match status" value="1"/>
</dbReference>
<comment type="cofactor">
    <cofactor evidence="16 17">
        <name>Zn(2+)</name>
        <dbReference type="ChEBI" id="CHEBI:29105"/>
    </cofactor>
    <text evidence="16 17">Binds 1 zinc ion per subunit.</text>
</comment>
<comment type="caution">
    <text evidence="18">The sequence shown here is derived from an EMBL/GenBank/DDBJ whole genome shotgun (WGS) entry which is preliminary data.</text>
</comment>
<evidence type="ECO:0000256" key="16">
    <source>
        <dbReference type="PIRSR" id="PIRSR601577-2"/>
    </source>
</evidence>
<keyword evidence="8 16" id="KW-0862">Zinc</keyword>
<evidence type="ECO:0000256" key="11">
    <source>
        <dbReference type="ARBA" id="ARBA00023136"/>
    </source>
</evidence>
<sequence>MIRLLFHAVVLLFLFCTFTCLAAIHSRCSFDDIMRTGGNPVSVVRELPSKGQGAWEVYTAATSESWKPIRIIASREDLEDSTKYCTADGEERVDYSSGLALQCASFDILTTAKKNLIIQQLLPVAIQLHAVRLLIHRETNSLVVPAFTSPICLRFTVPASHHTTGVANADTVIYVASTPTSAFEPLWAIPCAQVGNRFVAGVMNIGPLSIDGTRISSRHVAHEIAHILGFEYTMMHSLGMTTNVSGIRGKTNDVVVVSSAKTKAITQTYYECSSLVGMELEDEVVGGVESHWKRRNAKDELMTAPFSDGAMLYTAITMSTFEDMGVYKANWGMEESMFWGNKSGCDLLNNKCMDNNITNYPDMFCNTTSSTGCISGRNGVGACAIDSEYDEALPVQYQYFTSDRTGGPSYLKMDYCPVMTLATGILCVNEEENEDGGFLFGPDSWCLEGSSLILEYGGSNALVGGVCVAVKCHDGHVSVRYRGSTTWIDCPSGETITPSGTGFVSGSIVCPNYNEVCVIS</sequence>
<evidence type="ECO:0000256" key="3">
    <source>
        <dbReference type="ARBA" id="ARBA00005860"/>
    </source>
</evidence>
<accession>A0A1X0NMK7</accession>
<name>A0A1X0NMK7_9TRYP</name>
<keyword evidence="14" id="KW-0325">Glycoprotein</keyword>
<proteinExistence type="inferred from homology"/>
<keyword evidence="19" id="KW-1185">Reference proteome</keyword>
<gene>
    <name evidence="18" type="ORF">TM35_000331800</name>
</gene>
<dbReference type="GO" id="GO:0006508">
    <property type="term" value="P:proteolysis"/>
    <property type="evidence" value="ECO:0007669"/>
    <property type="project" value="UniProtKB-KW"/>
</dbReference>
<evidence type="ECO:0000256" key="9">
    <source>
        <dbReference type="ARBA" id="ARBA00022889"/>
    </source>
</evidence>
<evidence type="ECO:0000256" key="6">
    <source>
        <dbReference type="ARBA" id="ARBA00022729"/>
    </source>
</evidence>
<keyword evidence="4 17" id="KW-0645">Protease</keyword>
<dbReference type="PANTHER" id="PTHR10942:SF0">
    <property type="entry name" value="LEISHMANOLYSIN-LIKE PEPTIDASE"/>
    <property type="match status" value="1"/>
</dbReference>
<feature type="non-terminal residue" evidence="18">
    <location>
        <position position="520"/>
    </location>
</feature>
<comment type="subcellular location">
    <subcellularLocation>
        <location evidence="2">Membrane</location>
    </subcellularLocation>
</comment>
<evidence type="ECO:0000256" key="7">
    <source>
        <dbReference type="ARBA" id="ARBA00022801"/>
    </source>
</evidence>
<dbReference type="GO" id="GO:0016020">
    <property type="term" value="C:membrane"/>
    <property type="evidence" value="ECO:0007669"/>
    <property type="project" value="UniProtKB-SubCell"/>
</dbReference>
<evidence type="ECO:0000256" key="5">
    <source>
        <dbReference type="ARBA" id="ARBA00022723"/>
    </source>
</evidence>
<feature type="binding site" evidence="16">
    <location>
        <position position="222"/>
    </location>
    <ligand>
        <name>Zn(2+)</name>
        <dbReference type="ChEBI" id="CHEBI:29105"/>
        <note>catalytic</note>
    </ligand>
</feature>
<dbReference type="EMBL" id="NBCO01000033">
    <property type="protein sequence ID" value="ORC85723.1"/>
    <property type="molecule type" value="Genomic_DNA"/>
</dbReference>
<dbReference type="OrthoDB" id="262619at2759"/>
<evidence type="ECO:0000256" key="10">
    <source>
        <dbReference type="ARBA" id="ARBA00023049"/>
    </source>
</evidence>
<dbReference type="AlphaFoldDB" id="A0A1X0NMK7"/>
<protein>
    <recommendedName>
        <fullName evidence="17">Leishmanolysin-like peptidase</fullName>
        <ecNumber evidence="17">3.4.24.-</ecNumber>
    </recommendedName>
</protein>
<dbReference type="GO" id="GO:0004222">
    <property type="term" value="F:metalloendopeptidase activity"/>
    <property type="evidence" value="ECO:0007669"/>
    <property type="project" value="UniProtKB-UniRule"/>
</dbReference>
<dbReference type="Gene3D" id="2.10.55.10">
    <property type="entry name" value="Leishmanolysin domain 3"/>
    <property type="match status" value="1"/>
</dbReference>
<keyword evidence="12" id="KW-0865">Zymogen</keyword>
<evidence type="ECO:0000256" key="12">
    <source>
        <dbReference type="ARBA" id="ARBA00023145"/>
    </source>
</evidence>
<evidence type="ECO:0000256" key="15">
    <source>
        <dbReference type="PIRSR" id="PIRSR601577-1"/>
    </source>
</evidence>
<keyword evidence="9" id="KW-0130">Cell adhesion</keyword>
<organism evidence="18 19">
    <name type="scientific">Trypanosoma theileri</name>
    <dbReference type="NCBI Taxonomy" id="67003"/>
    <lineage>
        <taxon>Eukaryota</taxon>
        <taxon>Discoba</taxon>
        <taxon>Euglenozoa</taxon>
        <taxon>Kinetoplastea</taxon>
        <taxon>Metakinetoplastina</taxon>
        <taxon>Trypanosomatida</taxon>
        <taxon>Trypanosomatidae</taxon>
        <taxon>Trypanosoma</taxon>
    </lineage>
</organism>
<evidence type="ECO:0000313" key="19">
    <source>
        <dbReference type="Proteomes" id="UP000192257"/>
    </source>
</evidence>
<dbReference type="Proteomes" id="UP000192257">
    <property type="component" value="Unassembled WGS sequence"/>
</dbReference>
<feature type="binding site" evidence="16">
    <location>
        <position position="226"/>
    </location>
    <ligand>
        <name>Zn(2+)</name>
        <dbReference type="ChEBI" id="CHEBI:29105"/>
        <note>catalytic</note>
    </ligand>
</feature>
<dbReference type="Gene3D" id="3.10.170.20">
    <property type="match status" value="1"/>
</dbReference>
<reference evidence="18 19" key="1">
    <citation type="submission" date="2017-03" db="EMBL/GenBank/DDBJ databases">
        <title>An alternative strategy for trypanosome survival in the mammalian bloodstream revealed through genome and transcriptome analysis of the ubiquitous bovine parasite Trypanosoma (Megatrypanum) theileri.</title>
        <authorList>
            <person name="Kelly S."/>
            <person name="Ivens A."/>
            <person name="Mott A."/>
            <person name="O'Neill E."/>
            <person name="Emms D."/>
            <person name="Macleod O."/>
            <person name="Voorheis P."/>
            <person name="Matthews J."/>
            <person name="Matthews K."/>
            <person name="Carrington M."/>
        </authorList>
    </citation>
    <scope>NUCLEOTIDE SEQUENCE [LARGE SCALE GENOMIC DNA]</scope>
    <source>
        <strain evidence="18">Edinburgh</strain>
    </source>
</reference>
<comment type="catalytic activity">
    <reaction evidence="1">
        <text>Preference for hydrophobic residues at P1 and P1' and basic residues at P2' and P3'. A model nonapeptide is cleaved at -Ala-Tyr-|-Leu-Lys-Lys-.</text>
        <dbReference type="EC" id="3.4.24.36"/>
    </reaction>
</comment>
<keyword evidence="11" id="KW-0472">Membrane</keyword>
<dbReference type="SUPFAM" id="SSF55486">
    <property type="entry name" value="Metalloproteases ('zincins'), catalytic domain"/>
    <property type="match status" value="1"/>
</dbReference>
<keyword evidence="6 17" id="KW-0732">Signal</keyword>
<dbReference type="RefSeq" id="XP_028879789.1">
    <property type="nucleotide sequence ID" value="XM_029028936.1"/>
</dbReference>
<keyword evidence="13" id="KW-1015">Disulfide bond</keyword>
<feature type="chain" id="PRO_5023972978" description="Leishmanolysin-like peptidase" evidence="17">
    <location>
        <begin position="23"/>
        <end position="520"/>
    </location>
</feature>
<keyword evidence="7 17" id="KW-0378">Hydrolase</keyword>
<dbReference type="GO" id="GO:0007155">
    <property type="term" value="P:cell adhesion"/>
    <property type="evidence" value="ECO:0007669"/>
    <property type="project" value="UniProtKB-KW"/>
</dbReference>
<dbReference type="GeneID" id="39988716"/>
<dbReference type="EC" id="3.4.24.-" evidence="17"/>
<evidence type="ECO:0000256" key="14">
    <source>
        <dbReference type="ARBA" id="ARBA00023180"/>
    </source>
</evidence>
<dbReference type="VEuPathDB" id="TriTrypDB:TM35_000331800"/>
<dbReference type="Pfam" id="PF01457">
    <property type="entry name" value="Peptidase_M8"/>
    <property type="match status" value="1"/>
</dbReference>
<evidence type="ECO:0000256" key="8">
    <source>
        <dbReference type="ARBA" id="ARBA00022833"/>
    </source>
</evidence>
<dbReference type="PANTHER" id="PTHR10942">
    <property type="entry name" value="LEISHMANOLYSIN-LIKE PEPTIDASE"/>
    <property type="match status" value="1"/>
</dbReference>
<dbReference type="Gene3D" id="3.90.132.10">
    <property type="entry name" value="Leishmanolysin , domain 2"/>
    <property type="match status" value="1"/>
</dbReference>
<dbReference type="PRINTS" id="PR00782">
    <property type="entry name" value="LSHMANOLYSIN"/>
</dbReference>